<feature type="region of interest" description="Disordered" evidence="1">
    <location>
        <begin position="164"/>
        <end position="185"/>
    </location>
</feature>
<dbReference type="OrthoDB" id="5190396at2"/>
<feature type="transmembrane region" description="Helical" evidence="2">
    <location>
        <begin position="21"/>
        <end position="37"/>
    </location>
</feature>
<dbReference type="Pfam" id="PF10756">
    <property type="entry name" value="bPH_6"/>
    <property type="match status" value="1"/>
</dbReference>
<evidence type="ECO:0000256" key="1">
    <source>
        <dbReference type="SAM" id="MobiDB-lite"/>
    </source>
</evidence>
<keyword evidence="2" id="KW-0812">Transmembrane</keyword>
<dbReference type="InterPro" id="IPR019692">
    <property type="entry name" value="CFP-6_PH"/>
</dbReference>
<reference evidence="4 5" key="1">
    <citation type="journal article" date="2012" name="Stand. Genomic Sci.">
        <title>Genome sequence of the halotolerant bacterium Corynebacterium halotolerans type strain YIM 70093(T) (= DSM 44683(T)).</title>
        <authorList>
            <person name="Ruckert C."/>
            <person name="Albersmeier A."/>
            <person name="Al-Dilaimi A."/>
            <person name="Niehaus K."/>
            <person name="Szczepanowski R."/>
            <person name="Kalinowski J."/>
        </authorList>
    </citation>
    <scope>NUCLEOTIDE SEQUENCE [LARGE SCALE GENOMIC DNA]</scope>
    <source>
        <strain evidence="4">YIM 70093</strain>
    </source>
</reference>
<gene>
    <name evidence="4" type="ORF">A605_06455</name>
</gene>
<dbReference type="STRING" id="1121362.A605_06455"/>
<protein>
    <recommendedName>
        <fullName evidence="3">Low molecular weight protein antigen 6 PH domain-containing protein</fullName>
    </recommendedName>
</protein>
<keyword evidence="2" id="KW-1133">Transmembrane helix</keyword>
<accession>M1NS33</accession>
<dbReference type="Proteomes" id="UP000011723">
    <property type="component" value="Chromosome"/>
</dbReference>
<dbReference type="PATRIC" id="fig|1121362.3.peg.1302"/>
<dbReference type="KEGG" id="chn:A605_06455"/>
<sequence>MVTMSSEAEHPESAQFQPERTHLLAALLMIGIAMLVIGVAPLYLFWILVFPILFIVWVLRARTVVDGSGIRIRYAFRGSRHIVWDDLSGVGFRGSRALATTTGGREFLLPGVTFNSLPRLSKASQGRIPDVLTAGRAAADDKVVVIHRDGEQVLITKEEYAARQAAQRAEESAEEDPTNDSPRSK</sequence>
<evidence type="ECO:0000259" key="3">
    <source>
        <dbReference type="Pfam" id="PF10756"/>
    </source>
</evidence>
<organism evidence="4 5">
    <name type="scientific">Corynebacterium halotolerans YIM 70093 = DSM 44683</name>
    <dbReference type="NCBI Taxonomy" id="1121362"/>
    <lineage>
        <taxon>Bacteria</taxon>
        <taxon>Bacillati</taxon>
        <taxon>Actinomycetota</taxon>
        <taxon>Actinomycetes</taxon>
        <taxon>Mycobacteriales</taxon>
        <taxon>Corynebacteriaceae</taxon>
        <taxon>Corynebacterium</taxon>
    </lineage>
</organism>
<keyword evidence="5" id="KW-1185">Reference proteome</keyword>
<evidence type="ECO:0000313" key="5">
    <source>
        <dbReference type="Proteomes" id="UP000011723"/>
    </source>
</evidence>
<proteinExistence type="predicted"/>
<dbReference type="RefSeq" id="WP_015400716.1">
    <property type="nucleotide sequence ID" value="NC_020302.1"/>
</dbReference>
<dbReference type="EMBL" id="CP003697">
    <property type="protein sequence ID" value="AGF72297.1"/>
    <property type="molecule type" value="Genomic_DNA"/>
</dbReference>
<keyword evidence="2" id="KW-0472">Membrane</keyword>
<dbReference type="HOGENOM" id="CLU_092736_0_1_11"/>
<feature type="domain" description="Low molecular weight protein antigen 6 PH" evidence="3">
    <location>
        <begin position="60"/>
        <end position="130"/>
    </location>
</feature>
<dbReference type="AlphaFoldDB" id="M1NS33"/>
<evidence type="ECO:0000313" key="4">
    <source>
        <dbReference type="EMBL" id="AGF72297.1"/>
    </source>
</evidence>
<dbReference type="eggNOG" id="ENOG5033EBJ">
    <property type="taxonomic scope" value="Bacteria"/>
</dbReference>
<name>M1NS33_9CORY</name>
<evidence type="ECO:0000256" key="2">
    <source>
        <dbReference type="SAM" id="Phobius"/>
    </source>
</evidence>
<feature type="transmembrane region" description="Helical" evidence="2">
    <location>
        <begin position="43"/>
        <end position="61"/>
    </location>
</feature>